<sequence length="239" mass="27175">PSPGVIEEGKAQLQKFEEFAKHPRYGDCWTGALKQVSVGCKELDEEQQSRIALAFTHCHLLRSGKTFPLCTETSSIRACTQNMDDVAFNVYTEFFTHAHSICYFLQSEIWQQRTEGTVHRLTESSENVVKQLEVTNQMAQEMIEAQNATLRSQEEILRNGEVLKGVLHDSTRGVKQAFKEMQESASKQQLVFAEIFNRITYLHQFVVGESHTLYSFLYNLLACVAAFLLTSTKRTAPAR</sequence>
<reference evidence="1" key="3">
    <citation type="submission" date="2025-09" db="UniProtKB">
        <authorList>
            <consortium name="Ensembl"/>
        </authorList>
    </citation>
    <scope>IDENTIFICATION</scope>
</reference>
<accession>H3AND1</accession>
<evidence type="ECO:0000313" key="2">
    <source>
        <dbReference type="Proteomes" id="UP000008672"/>
    </source>
</evidence>
<dbReference type="HOGENOM" id="CLU_077763_0_0_1"/>
<dbReference type="GeneTree" id="ENSGT00390000003348"/>
<dbReference type="AlphaFoldDB" id="H3AND1"/>
<dbReference type="PANTHER" id="PTHR33538:SF2">
    <property type="entry name" value="PROTEIN GAMETE EXPRESSED 1"/>
    <property type="match status" value="1"/>
</dbReference>
<reference evidence="1" key="2">
    <citation type="submission" date="2025-08" db="UniProtKB">
        <authorList>
            <consortium name="Ensembl"/>
        </authorList>
    </citation>
    <scope>IDENTIFICATION</scope>
</reference>
<dbReference type="EMBL" id="AFYH01161392">
    <property type="status" value="NOT_ANNOTATED_CDS"/>
    <property type="molecule type" value="Genomic_DNA"/>
</dbReference>
<dbReference type="Ensembl" id="ENSLACT00000011235.1">
    <property type="protein sequence ID" value="ENSLACP00000011152.1"/>
    <property type="gene ID" value="ENSLACG00000009814.1"/>
</dbReference>
<dbReference type="EMBL" id="AFYH01161390">
    <property type="status" value="NOT_ANNOTATED_CDS"/>
    <property type="molecule type" value="Genomic_DNA"/>
</dbReference>
<dbReference type="EMBL" id="AFYH01161393">
    <property type="status" value="NOT_ANNOTATED_CDS"/>
    <property type="molecule type" value="Genomic_DNA"/>
</dbReference>
<dbReference type="eggNOG" id="ENOG502QR0N">
    <property type="taxonomic scope" value="Eukaryota"/>
</dbReference>
<dbReference type="InterPro" id="IPR040346">
    <property type="entry name" value="GEX1/Brambleberry"/>
</dbReference>
<dbReference type="InParanoid" id="H3AND1"/>
<dbReference type="PANTHER" id="PTHR33538">
    <property type="entry name" value="PROTEIN GAMETE EXPRESSED 1"/>
    <property type="match status" value="1"/>
</dbReference>
<reference evidence="2" key="1">
    <citation type="submission" date="2011-08" db="EMBL/GenBank/DDBJ databases">
        <title>The draft genome of Latimeria chalumnae.</title>
        <authorList>
            <person name="Di Palma F."/>
            <person name="Alfoldi J."/>
            <person name="Johnson J."/>
            <person name="Berlin A."/>
            <person name="Gnerre S."/>
            <person name="Jaffe D."/>
            <person name="MacCallum I."/>
            <person name="Young S."/>
            <person name="Walker B.J."/>
            <person name="Lander E."/>
            <person name="Lindblad-Toh K."/>
        </authorList>
    </citation>
    <scope>NUCLEOTIDE SEQUENCE [LARGE SCALE GENOMIC DNA]</scope>
    <source>
        <strain evidence="2">Wild caught</strain>
    </source>
</reference>
<organism evidence="1 2">
    <name type="scientific">Latimeria chalumnae</name>
    <name type="common">Coelacanth</name>
    <dbReference type="NCBI Taxonomy" id="7897"/>
    <lineage>
        <taxon>Eukaryota</taxon>
        <taxon>Metazoa</taxon>
        <taxon>Chordata</taxon>
        <taxon>Craniata</taxon>
        <taxon>Vertebrata</taxon>
        <taxon>Euteleostomi</taxon>
        <taxon>Coelacanthiformes</taxon>
        <taxon>Coelacanthidae</taxon>
        <taxon>Latimeria</taxon>
    </lineage>
</organism>
<dbReference type="Proteomes" id="UP000008672">
    <property type="component" value="Unassembled WGS sequence"/>
</dbReference>
<keyword evidence="2" id="KW-1185">Reference proteome</keyword>
<dbReference type="EMBL" id="AFYH01161391">
    <property type="status" value="NOT_ANNOTATED_CDS"/>
    <property type="molecule type" value="Genomic_DNA"/>
</dbReference>
<protein>
    <submittedName>
        <fullName evidence="1">Uncharacterized protein</fullName>
    </submittedName>
</protein>
<dbReference type="STRING" id="7897.ENSLACP00000011152"/>
<dbReference type="OMA" id="DTWENCR"/>
<proteinExistence type="predicted"/>
<evidence type="ECO:0000313" key="1">
    <source>
        <dbReference type="Ensembl" id="ENSLACP00000011152.1"/>
    </source>
</evidence>
<name>H3AND1_LATCH</name>